<reference evidence="1" key="1">
    <citation type="submission" date="2021-08" db="EMBL/GenBank/DDBJ databases">
        <title>Novel anaerobic bacterium isolated from sea squirt in East Sea, Republic of Korea.</title>
        <authorList>
            <person name="Nguyen T.H."/>
            <person name="Li Z."/>
            <person name="Lee Y.-J."/>
            <person name="Ko J."/>
            <person name="Kim S.-G."/>
        </authorList>
    </citation>
    <scope>NUCLEOTIDE SEQUENCE</scope>
    <source>
        <strain evidence="1">KCTC 25031</strain>
    </source>
</reference>
<dbReference type="EMBL" id="CP081303">
    <property type="protein sequence ID" value="QZE15536.1"/>
    <property type="molecule type" value="Genomic_DNA"/>
</dbReference>
<proteinExistence type="predicted"/>
<sequence>MNNDLSSAEIRRFYEKLQTKLKDNRSAIGRKHELAFVITLFILSILRSSDQLSLSKIHRNMVRYYEKLCICLHKEVDHCISRVQLSRILSNFDYESFLSLSDQSKNISEWLSIDGKELRGSIDSKNYNTRGLSIVYALGHTSNLQQLLGFYDGTKESEKTVVGNHLFDLPKGAKVTLDAMHNSEGLLSDINQKGRFYLTQIKANQKILKSDLAHISDHLKSDKEITEIEKSHGRIDHRKYEIYTMNTDVLDSRWANSGICNMIKVTRESFTVKTNKESKEIRYYITNYNGLKSEIAGAIRGHWKIEVMNRIRDVNFGEDNFRSLNHGLQKSMSSIMLFICSGLSKMNDKGNLNKLREDLVHYPEMLNKFFAA</sequence>
<keyword evidence="2" id="KW-1185">Reference proteome</keyword>
<gene>
    <name evidence="1" type="ORF">K4L44_06805</name>
</gene>
<accession>A0AC61NIL0</accession>
<dbReference type="Proteomes" id="UP000826212">
    <property type="component" value="Chromosome"/>
</dbReference>
<evidence type="ECO:0000313" key="1">
    <source>
        <dbReference type="EMBL" id="QZE15536.1"/>
    </source>
</evidence>
<organism evidence="1 2">
    <name type="scientific">Halosquirtibacter laminarini</name>
    <dbReference type="NCBI Taxonomy" id="3374600"/>
    <lineage>
        <taxon>Bacteria</taxon>
        <taxon>Pseudomonadati</taxon>
        <taxon>Bacteroidota</taxon>
        <taxon>Bacteroidia</taxon>
        <taxon>Marinilabiliales</taxon>
        <taxon>Prolixibacteraceae</taxon>
        <taxon>Halosquirtibacter</taxon>
    </lineage>
</organism>
<name>A0AC61NIL0_9BACT</name>
<protein>
    <submittedName>
        <fullName evidence="1">ISAs1 family transposase</fullName>
    </submittedName>
</protein>
<evidence type="ECO:0000313" key="2">
    <source>
        <dbReference type="Proteomes" id="UP000826212"/>
    </source>
</evidence>